<dbReference type="InterPro" id="IPR051401">
    <property type="entry name" value="GtrA_CellWall_Glycosyl"/>
</dbReference>
<comment type="subcellular location">
    <subcellularLocation>
        <location evidence="1">Membrane</location>
        <topology evidence="1">Multi-pass membrane protein</topology>
    </subcellularLocation>
</comment>
<dbReference type="Proteomes" id="UP001501787">
    <property type="component" value="Unassembled WGS sequence"/>
</dbReference>
<protein>
    <recommendedName>
        <fullName evidence="7">GtrA/DPMS transmembrane domain-containing protein</fullName>
    </recommendedName>
</protein>
<evidence type="ECO:0000256" key="3">
    <source>
        <dbReference type="ARBA" id="ARBA00022692"/>
    </source>
</evidence>
<sequence length="137" mass="15149">MTSSHSASSQALFFVIVGGAAALTHFIILWLLVSQFAVTPAWANVWAFLVAFVVSFLGHFYVTFRPQHAQTASKNTLLTSLLKWFASSVAGFAINQGLFVLGLHVLGERYYLLVWFIVTALVTLMSFTLGKLWAFKS</sequence>
<dbReference type="EMBL" id="BAAAFR010000005">
    <property type="protein sequence ID" value="GAA0320136.1"/>
    <property type="molecule type" value="Genomic_DNA"/>
</dbReference>
<keyword evidence="3 6" id="KW-0812">Transmembrane</keyword>
<feature type="transmembrane region" description="Helical" evidence="6">
    <location>
        <begin position="12"/>
        <end position="33"/>
    </location>
</feature>
<gene>
    <name evidence="8" type="ORF">GCM10009129_17300</name>
</gene>
<evidence type="ECO:0000256" key="6">
    <source>
        <dbReference type="SAM" id="Phobius"/>
    </source>
</evidence>
<feature type="transmembrane region" description="Helical" evidence="6">
    <location>
        <begin position="112"/>
        <end position="134"/>
    </location>
</feature>
<evidence type="ECO:0000256" key="2">
    <source>
        <dbReference type="ARBA" id="ARBA00009399"/>
    </source>
</evidence>
<keyword evidence="4 6" id="KW-1133">Transmembrane helix</keyword>
<comment type="caution">
    <text evidence="8">The sequence shown here is derived from an EMBL/GenBank/DDBJ whole genome shotgun (WGS) entry which is preliminary data.</text>
</comment>
<comment type="similarity">
    <text evidence="2">Belongs to the GtrA family.</text>
</comment>
<evidence type="ECO:0000256" key="4">
    <source>
        <dbReference type="ARBA" id="ARBA00022989"/>
    </source>
</evidence>
<evidence type="ECO:0000256" key="1">
    <source>
        <dbReference type="ARBA" id="ARBA00004141"/>
    </source>
</evidence>
<reference evidence="8 9" key="1">
    <citation type="journal article" date="2019" name="Int. J. Syst. Evol. Microbiol.">
        <title>The Global Catalogue of Microorganisms (GCM) 10K type strain sequencing project: providing services to taxonomists for standard genome sequencing and annotation.</title>
        <authorList>
            <consortium name="The Broad Institute Genomics Platform"/>
            <consortium name="The Broad Institute Genome Sequencing Center for Infectious Disease"/>
            <person name="Wu L."/>
            <person name="Ma J."/>
        </authorList>
    </citation>
    <scope>NUCLEOTIDE SEQUENCE [LARGE SCALE GENOMIC DNA]</scope>
    <source>
        <strain evidence="8 9">JCM 16343</strain>
    </source>
</reference>
<evidence type="ECO:0000259" key="7">
    <source>
        <dbReference type="Pfam" id="PF04138"/>
    </source>
</evidence>
<feature type="transmembrane region" description="Helical" evidence="6">
    <location>
        <begin position="45"/>
        <end position="64"/>
    </location>
</feature>
<dbReference type="PANTHER" id="PTHR38459:SF1">
    <property type="entry name" value="PROPHAGE BACTOPRENOL-LINKED GLUCOSE TRANSLOCASE HOMOLOG"/>
    <property type="match status" value="1"/>
</dbReference>
<accession>A0ABN0VXZ4</accession>
<organism evidence="8 9">
    <name type="scientific">Psychrobacter aestuarii</name>
    <dbReference type="NCBI Taxonomy" id="556327"/>
    <lineage>
        <taxon>Bacteria</taxon>
        <taxon>Pseudomonadati</taxon>
        <taxon>Pseudomonadota</taxon>
        <taxon>Gammaproteobacteria</taxon>
        <taxon>Moraxellales</taxon>
        <taxon>Moraxellaceae</taxon>
        <taxon>Psychrobacter</taxon>
    </lineage>
</organism>
<feature type="domain" description="GtrA/DPMS transmembrane" evidence="7">
    <location>
        <begin position="14"/>
        <end position="135"/>
    </location>
</feature>
<keyword evidence="5 6" id="KW-0472">Membrane</keyword>
<keyword evidence="9" id="KW-1185">Reference proteome</keyword>
<evidence type="ECO:0000256" key="5">
    <source>
        <dbReference type="ARBA" id="ARBA00023136"/>
    </source>
</evidence>
<dbReference type="PANTHER" id="PTHR38459">
    <property type="entry name" value="PROPHAGE BACTOPRENOL-LINKED GLUCOSE TRANSLOCASE HOMOLOG"/>
    <property type="match status" value="1"/>
</dbReference>
<proteinExistence type="inferred from homology"/>
<feature type="transmembrane region" description="Helical" evidence="6">
    <location>
        <begin position="84"/>
        <end position="106"/>
    </location>
</feature>
<dbReference type="InterPro" id="IPR007267">
    <property type="entry name" value="GtrA_DPMS_TM"/>
</dbReference>
<dbReference type="RefSeq" id="WP_201505281.1">
    <property type="nucleotide sequence ID" value="NZ_BAAAFR010000005.1"/>
</dbReference>
<evidence type="ECO:0000313" key="8">
    <source>
        <dbReference type="EMBL" id="GAA0320136.1"/>
    </source>
</evidence>
<evidence type="ECO:0000313" key="9">
    <source>
        <dbReference type="Proteomes" id="UP001501787"/>
    </source>
</evidence>
<dbReference type="Pfam" id="PF04138">
    <property type="entry name" value="GtrA_DPMS_TM"/>
    <property type="match status" value="1"/>
</dbReference>
<name>A0ABN0VXZ4_9GAMM</name>